<dbReference type="KEGG" id="afla:FHG64_06900"/>
<keyword evidence="2" id="KW-1185">Reference proteome</keyword>
<reference evidence="1 2" key="1">
    <citation type="submission" date="2019-06" db="EMBL/GenBank/DDBJ databases">
        <title>Complete genome sequence of Antarcticibacterium flavum KCTC 52984T from an Antarctic marine sediment.</title>
        <authorList>
            <person name="Lee Y.M."/>
            <person name="Shin S.C."/>
        </authorList>
    </citation>
    <scope>NUCLEOTIDE SEQUENCE [LARGE SCALE GENOMIC DNA]</scope>
    <source>
        <strain evidence="1 2">KCTC 52984</strain>
    </source>
</reference>
<protein>
    <submittedName>
        <fullName evidence="1">Uncharacterized protein</fullName>
    </submittedName>
</protein>
<dbReference type="RefSeq" id="WP_139065726.1">
    <property type="nucleotide sequence ID" value="NZ_CP040812.1"/>
</dbReference>
<proteinExistence type="predicted"/>
<dbReference type="EMBL" id="CP040812">
    <property type="protein sequence ID" value="QCY69151.1"/>
    <property type="molecule type" value="Genomic_DNA"/>
</dbReference>
<dbReference type="PROSITE" id="PS51257">
    <property type="entry name" value="PROKAR_LIPOPROTEIN"/>
    <property type="match status" value="1"/>
</dbReference>
<sequence>MNRLMYVGLFLSFFGLASCDVSDDEVPCITGPVQLYLEFVEKQTGENLYANDTFQTATLEVTDEDGVLVPFEFVQDLNRTFLKLTFEREVGEKLITLAIKEDVSLDLELTIAVLEDSCRSYYISEFEVPGYEYDQGGVAGVVRILF</sequence>
<evidence type="ECO:0000313" key="2">
    <source>
        <dbReference type="Proteomes" id="UP000309016"/>
    </source>
</evidence>
<name>A0A5B7X399_9FLAO</name>
<evidence type="ECO:0000313" key="1">
    <source>
        <dbReference type="EMBL" id="QCY69151.1"/>
    </source>
</evidence>
<dbReference type="Proteomes" id="UP000309016">
    <property type="component" value="Chromosome"/>
</dbReference>
<accession>A0A5B7X399</accession>
<dbReference type="OrthoDB" id="1119476at2"/>
<organism evidence="1 2">
    <name type="scientific">Antarcticibacterium flavum</name>
    <dbReference type="NCBI Taxonomy" id="2058175"/>
    <lineage>
        <taxon>Bacteria</taxon>
        <taxon>Pseudomonadati</taxon>
        <taxon>Bacteroidota</taxon>
        <taxon>Flavobacteriia</taxon>
        <taxon>Flavobacteriales</taxon>
        <taxon>Flavobacteriaceae</taxon>
        <taxon>Antarcticibacterium</taxon>
    </lineage>
</organism>
<dbReference type="AlphaFoldDB" id="A0A5B7X399"/>
<gene>
    <name evidence="1" type="ORF">FHG64_06900</name>
</gene>